<protein>
    <submittedName>
        <fullName evidence="2">Uncharacterized protein</fullName>
    </submittedName>
</protein>
<dbReference type="Proteomes" id="UP000704712">
    <property type="component" value="Unassembled WGS sequence"/>
</dbReference>
<feature type="compositionally biased region" description="Polar residues" evidence="1">
    <location>
        <begin position="462"/>
        <end position="484"/>
    </location>
</feature>
<comment type="caution">
    <text evidence="2">The sequence shown here is derived from an EMBL/GenBank/DDBJ whole genome shotgun (WGS) entry which is preliminary data.</text>
</comment>
<dbReference type="Gene3D" id="1.10.238.10">
    <property type="entry name" value="EF-hand"/>
    <property type="match status" value="1"/>
</dbReference>
<dbReference type="SUPFAM" id="SSF47473">
    <property type="entry name" value="EF-hand"/>
    <property type="match status" value="1"/>
</dbReference>
<gene>
    <name evidence="2" type="ORF">GN958_ATG09691</name>
</gene>
<dbReference type="EMBL" id="JAACNO010001405">
    <property type="protein sequence ID" value="KAF4140843.1"/>
    <property type="molecule type" value="Genomic_DNA"/>
</dbReference>
<sequence>MGTSVSRSSPLAPTFERMATWDLKASRGLLQTYKDKDMDFGLDSQRLADLVGGDKDWAEGIIDAFRSHTGIINALAFICGACLVSSGPALEKAGVIFDALDFDGTEQISMDEMTISLLCCARGVCIMAGVGTFPSDEELETVTLQAYRDLNKTSSQSITKSEFTKWILEFANGTEAHLTREVTLQNALEQFRVLPPTDKVEDKEGNNDISAPPQPVDDTQDSLLRDELTPTNELPVIQQGVDVTPEKNDTDQLHTHIDEDAELVRPVELAFVSPDEQVSSGIEVPLDEHETKSEETEQQNLTQIDNNDEGEVNALELQSDDTGLTIECEEQPITRKHFESGDSADVPPVAGSDYPTFVADADEQHDSTSAEELPSKLPKVAENESSASDLGDLQDNASSTIDPETQNIGPVDASQELLAEIPSPEPTATKLENDELVYEHESTSVEELPTELPGVAEKESSASDLSVPQDNASSSIDPETQQTEPADASQELQAEPTASERENDDLVYEQDAFEQSGDDEDKDDQHAEYREQTIDTPIELAVAAEMPVVTPIEREPEVSTTQDAVDNEPNDGAQEDLNAFDTYDYQDPRFDGSSGVAPPSEPQDLLDDNATMLLHEDLADAPGE</sequence>
<feature type="region of interest" description="Disordered" evidence="1">
    <location>
        <begin position="553"/>
        <end position="606"/>
    </location>
</feature>
<organism evidence="2 3">
    <name type="scientific">Phytophthora infestans</name>
    <name type="common">Potato late blight agent</name>
    <name type="synonym">Botrytis infestans</name>
    <dbReference type="NCBI Taxonomy" id="4787"/>
    <lineage>
        <taxon>Eukaryota</taxon>
        <taxon>Sar</taxon>
        <taxon>Stramenopiles</taxon>
        <taxon>Oomycota</taxon>
        <taxon>Peronosporomycetes</taxon>
        <taxon>Peronosporales</taxon>
        <taxon>Peronosporaceae</taxon>
        <taxon>Phytophthora</taxon>
    </lineage>
</organism>
<reference evidence="2" key="1">
    <citation type="submission" date="2020-03" db="EMBL/GenBank/DDBJ databases">
        <title>Hybrid Assembly of Korean Phytophthora infestans isolates.</title>
        <authorList>
            <person name="Prokchorchik M."/>
            <person name="Lee Y."/>
            <person name="Seo J."/>
            <person name="Cho J.-H."/>
            <person name="Park Y.-E."/>
            <person name="Jang D.-C."/>
            <person name="Im J.-S."/>
            <person name="Choi J.-G."/>
            <person name="Park H.-J."/>
            <person name="Lee G.-B."/>
            <person name="Lee Y.-G."/>
            <person name="Hong S.-Y."/>
            <person name="Cho K."/>
            <person name="Sohn K.H."/>
        </authorList>
    </citation>
    <scope>NUCLEOTIDE SEQUENCE</scope>
    <source>
        <strain evidence="2">KR_2_A2</strain>
    </source>
</reference>
<dbReference type="InterPro" id="IPR011992">
    <property type="entry name" value="EF-hand-dom_pair"/>
</dbReference>
<dbReference type="AlphaFoldDB" id="A0A8S9UJY0"/>
<feature type="compositionally biased region" description="Basic and acidic residues" evidence="1">
    <location>
        <begin position="523"/>
        <end position="533"/>
    </location>
</feature>
<evidence type="ECO:0000313" key="2">
    <source>
        <dbReference type="EMBL" id="KAF4140843.1"/>
    </source>
</evidence>
<accession>A0A8S9UJY0</accession>
<feature type="compositionally biased region" description="Acidic residues" evidence="1">
    <location>
        <begin position="502"/>
        <end position="522"/>
    </location>
</feature>
<name>A0A8S9UJY0_PHYIN</name>
<evidence type="ECO:0000256" key="1">
    <source>
        <dbReference type="SAM" id="MobiDB-lite"/>
    </source>
</evidence>
<evidence type="ECO:0000313" key="3">
    <source>
        <dbReference type="Proteomes" id="UP000704712"/>
    </source>
</evidence>
<feature type="region of interest" description="Disordered" evidence="1">
    <location>
        <begin position="196"/>
        <end position="220"/>
    </location>
</feature>
<feature type="region of interest" description="Disordered" evidence="1">
    <location>
        <begin position="332"/>
        <end position="537"/>
    </location>
</feature>
<feature type="compositionally biased region" description="Polar residues" evidence="1">
    <location>
        <begin position="395"/>
        <end position="408"/>
    </location>
</feature>
<proteinExistence type="predicted"/>
<feature type="compositionally biased region" description="Basic and acidic residues" evidence="1">
    <location>
        <begin position="431"/>
        <end position="443"/>
    </location>
</feature>